<accession>A0A3P6BFW9</accession>
<reference evidence="10" key="1">
    <citation type="submission" date="2018-11" db="EMBL/GenBank/DDBJ databases">
        <authorList>
            <consortium name="Genoscope - CEA"/>
            <person name="William W."/>
        </authorList>
    </citation>
    <scope>NUCLEOTIDE SEQUENCE</scope>
</reference>
<dbReference type="InterPro" id="IPR026907">
    <property type="entry name" value="GCIP-like"/>
</dbReference>
<dbReference type="FunFam" id="1.20.1410.10:FF:000011">
    <property type="entry name" value="Cyclin-D1-binding protein"/>
    <property type="match status" value="1"/>
</dbReference>
<keyword evidence="5" id="KW-0539">Nucleus</keyword>
<feature type="domain" description="Cyclin-D1-binding protein 1-like N-terminal" evidence="8">
    <location>
        <begin position="43"/>
        <end position="184"/>
    </location>
</feature>
<evidence type="ECO:0000313" key="10">
    <source>
        <dbReference type="EMBL" id="VDD01838.1"/>
    </source>
</evidence>
<evidence type="ECO:0000259" key="8">
    <source>
        <dbReference type="Pfam" id="PF13324"/>
    </source>
</evidence>
<dbReference type="Pfam" id="PF20936">
    <property type="entry name" value="GCIP_C"/>
    <property type="match status" value="1"/>
</dbReference>
<dbReference type="AlphaFoldDB" id="A0A3P6BFW9"/>
<protein>
    <submittedName>
        <fullName evidence="10">Uncharacterized protein</fullName>
    </submittedName>
</protein>
<dbReference type="FunFam" id="1.20.1420.10:FF:000016">
    <property type="entry name" value="Cyclin-D1-binding protein"/>
    <property type="match status" value="1"/>
</dbReference>
<comment type="similarity">
    <text evidence="3">Belongs to the CCNDBP1 family.</text>
</comment>
<evidence type="ECO:0000259" key="9">
    <source>
        <dbReference type="Pfam" id="PF20936"/>
    </source>
</evidence>
<dbReference type="GO" id="GO:0005634">
    <property type="term" value="C:nucleus"/>
    <property type="evidence" value="ECO:0007669"/>
    <property type="project" value="UniProtKB-SubCell"/>
</dbReference>
<evidence type="ECO:0000256" key="7">
    <source>
        <dbReference type="SAM" id="MobiDB-lite"/>
    </source>
</evidence>
<dbReference type="Gene3D" id="1.20.1410.10">
    <property type="entry name" value="I/LWEQ domain"/>
    <property type="match status" value="1"/>
</dbReference>
<evidence type="ECO:0000256" key="1">
    <source>
        <dbReference type="ARBA" id="ARBA00004123"/>
    </source>
</evidence>
<sequence>MAKPKRDELNQILSSYLNTINDTLQLFEHSPPQTQDKLNWDDVLNMSDHLSRQATIVGMLWTGEPPEAEALKETMESYYNTLQGFLLLCHGSMVGAGPTLSSSIQASVKQIVDSSFKLLHGSVSLYGGEKDRKTSIPQLTGAVWEACSNLKKIPTTNIKAIGRAMTQVAVSVKDVLREMQELKPASACSSPEHDVSVNSDEDDDDLGDDLSPEELEVAALVADVVSDTLIVVKELIRAIASMIKMENPEDKGEFVDSFEKLLKLCQGTGEQIDELGACVYPPQELSLIKQILERINGYIGEVEADVKGFMNSSSSEAFLGTCRRLQSLIEHMVSELDTRTEAEVVCNMHNVTL</sequence>
<dbReference type="Pfam" id="PF13324">
    <property type="entry name" value="GCIP_N"/>
    <property type="match status" value="1"/>
</dbReference>
<comment type="subcellular location">
    <subcellularLocation>
        <location evidence="2">Cytoplasm</location>
    </subcellularLocation>
    <subcellularLocation>
        <location evidence="1">Nucleus</location>
    </subcellularLocation>
</comment>
<name>A0A3P6BFW9_BRACM</name>
<feature type="compositionally biased region" description="Acidic residues" evidence="7">
    <location>
        <begin position="199"/>
        <end position="209"/>
    </location>
</feature>
<dbReference type="Gene3D" id="1.20.1420.10">
    <property type="entry name" value="Talin, central domain"/>
    <property type="match status" value="1"/>
</dbReference>
<dbReference type="PANTHER" id="PTHR15492">
    <property type="entry name" value="CYCLIN D1-BINDING PROTEIN 1"/>
    <property type="match status" value="1"/>
</dbReference>
<gene>
    <name evidence="10" type="ORF">BRAA07T31315Z</name>
</gene>
<dbReference type="EMBL" id="LR031574">
    <property type="protein sequence ID" value="VDD01838.1"/>
    <property type="molecule type" value="Genomic_DNA"/>
</dbReference>
<keyword evidence="4" id="KW-0963">Cytoplasm</keyword>
<dbReference type="GO" id="GO:0005737">
    <property type="term" value="C:cytoplasm"/>
    <property type="evidence" value="ECO:0007669"/>
    <property type="project" value="UniProtKB-SubCell"/>
</dbReference>
<dbReference type="InterPro" id="IPR049317">
    <property type="entry name" value="GCIP-like_N"/>
</dbReference>
<proteinExistence type="inferred from homology"/>
<organism evidence="10">
    <name type="scientific">Brassica campestris</name>
    <name type="common">Field mustard</name>
    <dbReference type="NCBI Taxonomy" id="3711"/>
    <lineage>
        <taxon>Eukaryota</taxon>
        <taxon>Viridiplantae</taxon>
        <taxon>Streptophyta</taxon>
        <taxon>Embryophyta</taxon>
        <taxon>Tracheophyta</taxon>
        <taxon>Spermatophyta</taxon>
        <taxon>Magnoliopsida</taxon>
        <taxon>eudicotyledons</taxon>
        <taxon>Gunneridae</taxon>
        <taxon>Pentapetalae</taxon>
        <taxon>rosids</taxon>
        <taxon>malvids</taxon>
        <taxon>Brassicales</taxon>
        <taxon>Brassicaceae</taxon>
        <taxon>Brassiceae</taxon>
        <taxon>Brassica</taxon>
    </lineage>
</organism>
<feature type="domain" description="Cyclin-D1-binding protein 1-like C-terminal" evidence="9">
    <location>
        <begin position="203"/>
        <end position="303"/>
    </location>
</feature>
<evidence type="ECO:0000256" key="6">
    <source>
        <dbReference type="ARBA" id="ARBA00023306"/>
    </source>
</evidence>
<evidence type="ECO:0000256" key="3">
    <source>
        <dbReference type="ARBA" id="ARBA00008940"/>
    </source>
</evidence>
<dbReference type="PANTHER" id="PTHR15492:SF2">
    <property type="entry name" value="CYCLIN-D1-BINDING PROTEIN"/>
    <property type="match status" value="1"/>
</dbReference>
<keyword evidence="6" id="KW-0131">Cell cycle</keyword>
<feature type="region of interest" description="Disordered" evidence="7">
    <location>
        <begin position="183"/>
        <end position="209"/>
    </location>
</feature>
<evidence type="ECO:0000256" key="4">
    <source>
        <dbReference type="ARBA" id="ARBA00022490"/>
    </source>
</evidence>
<evidence type="ECO:0000256" key="5">
    <source>
        <dbReference type="ARBA" id="ARBA00023242"/>
    </source>
</evidence>
<dbReference type="InterPro" id="IPR049318">
    <property type="entry name" value="GCIP_C"/>
</dbReference>
<evidence type="ECO:0000256" key="2">
    <source>
        <dbReference type="ARBA" id="ARBA00004496"/>
    </source>
</evidence>